<comment type="caution">
    <text evidence="1">The sequence shown here is derived from an EMBL/GenBank/DDBJ whole genome shotgun (WGS) entry which is preliminary data.</text>
</comment>
<evidence type="ECO:0000313" key="1">
    <source>
        <dbReference type="EMBL" id="TKR78416.1"/>
    </source>
</evidence>
<name>A0A4U5N703_POPAL</name>
<proteinExistence type="predicted"/>
<accession>A0A4U5N703</accession>
<organism evidence="1">
    <name type="scientific">Populus alba</name>
    <name type="common">White poplar</name>
    <dbReference type="NCBI Taxonomy" id="43335"/>
    <lineage>
        <taxon>Eukaryota</taxon>
        <taxon>Viridiplantae</taxon>
        <taxon>Streptophyta</taxon>
        <taxon>Embryophyta</taxon>
        <taxon>Tracheophyta</taxon>
        <taxon>Spermatophyta</taxon>
        <taxon>Magnoliopsida</taxon>
        <taxon>eudicotyledons</taxon>
        <taxon>Gunneridae</taxon>
        <taxon>Pentapetalae</taxon>
        <taxon>rosids</taxon>
        <taxon>fabids</taxon>
        <taxon>Malpighiales</taxon>
        <taxon>Salicaceae</taxon>
        <taxon>Saliceae</taxon>
        <taxon>Populus</taxon>
    </lineage>
</organism>
<reference evidence="1" key="1">
    <citation type="submission" date="2018-10" db="EMBL/GenBank/DDBJ databases">
        <title>Population genomic analysis revealed the cold adaptation of white poplar.</title>
        <authorList>
            <person name="Liu Y.-J."/>
        </authorList>
    </citation>
    <scope>NUCLEOTIDE SEQUENCE [LARGE SCALE GENOMIC DNA]</scope>
    <source>
        <strain evidence="1">PAL-ZL1</strain>
    </source>
</reference>
<dbReference type="EMBL" id="RCHU01001115">
    <property type="protein sequence ID" value="TKR78416.1"/>
    <property type="molecule type" value="Genomic_DNA"/>
</dbReference>
<dbReference type="AlphaFoldDB" id="A0A4U5N703"/>
<gene>
    <name evidence="1" type="ORF">D5086_0000282880</name>
</gene>
<sequence length="132" mass="14599">MQRREVWLTWMQMWPVQMSTAVVVSSKVSTTLVTYADVSTITGQEEGVAQGNPKLDCQYDALGTQGDTEGHLEKNSTRADSQVIRANYQDFQGVSDLNNVRSINVDVLKEGMGMKIHYGEVGSCHLVDSKSN</sequence>
<protein>
    <submittedName>
        <fullName evidence="1">Uncharacterized protein</fullName>
    </submittedName>
</protein>